<dbReference type="SUPFAM" id="SSF143744">
    <property type="entry name" value="GlcG-like"/>
    <property type="match status" value="1"/>
</dbReference>
<evidence type="ECO:0000313" key="2">
    <source>
        <dbReference type="EMBL" id="CAL1241978.1"/>
    </source>
</evidence>
<name>A0ABM9NMV0_9GAMM</name>
<keyword evidence="2" id="KW-0614">Plasmid</keyword>
<dbReference type="Pfam" id="PF03928">
    <property type="entry name" value="HbpS-like"/>
    <property type="match status" value="1"/>
</dbReference>
<dbReference type="PANTHER" id="PTHR34309:SF1">
    <property type="entry name" value="PROTEIN GLCG"/>
    <property type="match status" value="1"/>
</dbReference>
<dbReference type="RefSeq" id="WP_431604136.1">
    <property type="nucleotide sequence ID" value="NZ_OZ026885.1"/>
</dbReference>
<evidence type="ECO:0000313" key="3">
    <source>
        <dbReference type="Proteomes" id="UP001497493"/>
    </source>
</evidence>
<dbReference type="Proteomes" id="UP001497493">
    <property type="component" value="Plasmid 2"/>
</dbReference>
<dbReference type="PANTHER" id="PTHR34309">
    <property type="entry name" value="SLR1406 PROTEIN"/>
    <property type="match status" value="1"/>
</dbReference>
<dbReference type="EMBL" id="OZ026885">
    <property type="protein sequence ID" value="CAL1241978.1"/>
    <property type="molecule type" value="Genomic_DNA"/>
</dbReference>
<feature type="chain" id="PRO_5046768322" description="Heme-binding protein" evidence="1">
    <location>
        <begin position="28"/>
        <end position="273"/>
    </location>
</feature>
<dbReference type="InterPro" id="IPR052517">
    <property type="entry name" value="GlcG_carb_metab_protein"/>
</dbReference>
<evidence type="ECO:0000256" key="1">
    <source>
        <dbReference type="SAM" id="SignalP"/>
    </source>
</evidence>
<sequence>MKSKINKTILGSAVAAVLSLSAGGAWARCTDISRSALEQAIGAAEGAGAATGGYGLKMWVTLVDETGKICQVATSGDTGLFAGNKEWLGSRVISAQKANTANAFSLDGYAISTANLYSATQPGGSLYGLQHSNPVDASVAYLGNPREYGTPNDPLRGKRIGGINVFGGGLALYKGGKKIGAIGVSGDTSCRDHAYAWRIREALQAHPVAPSTVGITTSNKNAAGAVQTPLAGAAKGDELILTGTGGYWDAWSHPACPNSTPAVGPANGILQAP</sequence>
<keyword evidence="3" id="KW-1185">Reference proteome</keyword>
<organism evidence="2 3">
    <name type="scientific">Candidatus Methylocalor cossyra</name>
    <dbReference type="NCBI Taxonomy" id="3108543"/>
    <lineage>
        <taxon>Bacteria</taxon>
        <taxon>Pseudomonadati</taxon>
        <taxon>Pseudomonadota</taxon>
        <taxon>Gammaproteobacteria</taxon>
        <taxon>Methylococcales</taxon>
        <taxon>Methylococcaceae</taxon>
        <taxon>Candidatus Methylocalor</taxon>
    </lineage>
</organism>
<dbReference type="Gene3D" id="3.30.450.150">
    <property type="entry name" value="Haem-degrading domain"/>
    <property type="match status" value="1"/>
</dbReference>
<dbReference type="InterPro" id="IPR005624">
    <property type="entry name" value="PduO/GlcC-like"/>
</dbReference>
<dbReference type="InterPro" id="IPR038084">
    <property type="entry name" value="PduO/GlcC-like_sf"/>
</dbReference>
<gene>
    <name evidence="2" type="ORF">MECH1_V1_P0045</name>
</gene>
<accession>A0ABM9NMV0</accession>
<reference evidence="2 3" key="1">
    <citation type="submission" date="2024-04" db="EMBL/GenBank/DDBJ databases">
        <authorList>
            <person name="Cremers G."/>
        </authorList>
    </citation>
    <scope>NUCLEOTIDE SEQUENCE [LARGE SCALE GENOMIC DNA]</scope>
    <source>
        <strain evidence="2">MeCH1-AG</strain>
        <plasmid evidence="2 3">2</plasmid>
    </source>
</reference>
<protein>
    <recommendedName>
        <fullName evidence="4">Heme-binding protein</fullName>
    </recommendedName>
</protein>
<proteinExistence type="predicted"/>
<feature type="signal peptide" evidence="1">
    <location>
        <begin position="1"/>
        <end position="27"/>
    </location>
</feature>
<evidence type="ECO:0008006" key="4">
    <source>
        <dbReference type="Google" id="ProtNLM"/>
    </source>
</evidence>
<keyword evidence="1" id="KW-0732">Signal</keyword>
<geneLocation type="plasmid" evidence="2 3">
    <name>2</name>
</geneLocation>